<dbReference type="InParanoid" id="T1HSW0"/>
<keyword evidence="2" id="KW-1185">Reference proteome</keyword>
<dbReference type="HOGENOM" id="CLU_2136551_0_0_1"/>
<reference evidence="1" key="1">
    <citation type="submission" date="2015-05" db="UniProtKB">
        <authorList>
            <consortium name="EnsemblMetazoa"/>
        </authorList>
    </citation>
    <scope>IDENTIFICATION</scope>
</reference>
<dbReference type="VEuPathDB" id="VectorBase:RPRC007130"/>
<dbReference type="Proteomes" id="UP000015103">
    <property type="component" value="Unassembled WGS sequence"/>
</dbReference>
<evidence type="ECO:0000313" key="2">
    <source>
        <dbReference type="Proteomes" id="UP000015103"/>
    </source>
</evidence>
<dbReference type="EMBL" id="ACPB03016663">
    <property type="status" value="NOT_ANNOTATED_CDS"/>
    <property type="molecule type" value="Genomic_DNA"/>
</dbReference>
<proteinExistence type="predicted"/>
<dbReference type="AlphaFoldDB" id="T1HSW0"/>
<evidence type="ECO:0000313" key="1">
    <source>
        <dbReference type="EnsemblMetazoa" id="RPRC007130-PA"/>
    </source>
</evidence>
<dbReference type="EnsemblMetazoa" id="RPRC007130-RA">
    <property type="protein sequence ID" value="RPRC007130-PA"/>
    <property type="gene ID" value="RPRC007130"/>
</dbReference>
<accession>T1HSW0</accession>
<name>T1HSW0_RHOPR</name>
<protein>
    <submittedName>
        <fullName evidence="1">Uncharacterized protein</fullName>
    </submittedName>
</protein>
<sequence length="113" mass="12950">MVKSTKFTHEHKKTTGNILCTKLKAEVYWSSFTANMFQGSYHILDSNDQQLYNCQCNMEGAICSIRFILNITVELLSTSFVIYPSSGVLTYIKLAKSIIKNRYVGEKLLKQRN</sequence>
<organism evidence="1 2">
    <name type="scientific">Rhodnius prolixus</name>
    <name type="common">Triatomid bug</name>
    <dbReference type="NCBI Taxonomy" id="13249"/>
    <lineage>
        <taxon>Eukaryota</taxon>
        <taxon>Metazoa</taxon>
        <taxon>Ecdysozoa</taxon>
        <taxon>Arthropoda</taxon>
        <taxon>Hexapoda</taxon>
        <taxon>Insecta</taxon>
        <taxon>Pterygota</taxon>
        <taxon>Neoptera</taxon>
        <taxon>Paraneoptera</taxon>
        <taxon>Hemiptera</taxon>
        <taxon>Heteroptera</taxon>
        <taxon>Panheteroptera</taxon>
        <taxon>Cimicomorpha</taxon>
        <taxon>Reduviidae</taxon>
        <taxon>Triatominae</taxon>
        <taxon>Rhodnius</taxon>
    </lineage>
</organism>